<keyword evidence="4" id="KW-1185">Reference proteome</keyword>
<gene>
    <name evidence="3" type="ORF">KUV26_07715</name>
</gene>
<feature type="domain" description="Toprim" evidence="1">
    <location>
        <begin position="198"/>
        <end position="288"/>
    </location>
</feature>
<protein>
    <submittedName>
        <fullName evidence="3">Toprim domain-containing protein</fullName>
    </submittedName>
</protein>
<dbReference type="InterPro" id="IPR006171">
    <property type="entry name" value="TOPRIM_dom"/>
</dbReference>
<evidence type="ECO:0000259" key="1">
    <source>
        <dbReference type="Pfam" id="PF13362"/>
    </source>
</evidence>
<dbReference type="Pfam" id="PF13362">
    <property type="entry name" value="Toprim_3"/>
    <property type="match status" value="1"/>
</dbReference>
<dbReference type="Gene3D" id="3.40.1360.10">
    <property type="match status" value="1"/>
</dbReference>
<dbReference type="Pfam" id="PF23639">
    <property type="entry name" value="DUF7146"/>
    <property type="match status" value="1"/>
</dbReference>
<sequence length="290" mass="31262">MRTAQDITKALGGKWYGRYGTAPCPVCQQDADKSHNALTISDGDYRLLMHCKKSNCAFKDLAVACGLDWQRSKPASAQSNASRRLPKPTYDRYAKKAWHEGCSITGTPAETYLRVARGLKGPYPDSLRFHPSLWLGPLRRNLPAMIARIDGGSGFSINRTFLRPDGHGKADIGKGLQKARLGTTEGGHVRLSDGGGTLVVAEGIESAMSYLQFCRPPAAMTWASLGTAAMSSLNLPPEPKTLIIAADGDREGHAAALTLEARAADLGWEVEIDAAPSGLDWNDVLLRTQT</sequence>
<feature type="domain" description="DUF7146" evidence="2">
    <location>
        <begin position="92"/>
        <end position="191"/>
    </location>
</feature>
<dbReference type="RefSeq" id="WP_222507920.1">
    <property type="nucleotide sequence ID" value="NZ_JAHVJA010000002.1"/>
</dbReference>
<comment type="caution">
    <text evidence="3">The sequence shown here is derived from an EMBL/GenBank/DDBJ whole genome shotgun (WGS) entry which is preliminary data.</text>
</comment>
<reference evidence="3 4" key="1">
    <citation type="submission" date="2021-06" db="EMBL/GenBank/DDBJ databases">
        <title>50 bacteria genomes isolated from Dapeng, Shenzhen, China.</title>
        <authorList>
            <person name="Zheng W."/>
            <person name="Yu S."/>
            <person name="Huang Y."/>
        </authorList>
    </citation>
    <scope>NUCLEOTIDE SEQUENCE [LARGE SCALE GENOMIC DNA]</scope>
    <source>
        <strain evidence="3 4">DP1N14-2</strain>
    </source>
</reference>
<accession>A0ABS7NDN7</accession>
<proteinExistence type="predicted"/>
<dbReference type="InterPro" id="IPR034154">
    <property type="entry name" value="TOPRIM_DnaG/twinkle"/>
</dbReference>
<evidence type="ECO:0000259" key="2">
    <source>
        <dbReference type="Pfam" id="PF23639"/>
    </source>
</evidence>
<evidence type="ECO:0000313" key="4">
    <source>
        <dbReference type="Proteomes" id="UP000766629"/>
    </source>
</evidence>
<dbReference type="Proteomes" id="UP000766629">
    <property type="component" value="Unassembled WGS sequence"/>
</dbReference>
<organism evidence="3 4">
    <name type="scientific">Leisingera daeponensis</name>
    <dbReference type="NCBI Taxonomy" id="405746"/>
    <lineage>
        <taxon>Bacteria</taxon>
        <taxon>Pseudomonadati</taxon>
        <taxon>Pseudomonadota</taxon>
        <taxon>Alphaproteobacteria</taxon>
        <taxon>Rhodobacterales</taxon>
        <taxon>Roseobacteraceae</taxon>
        <taxon>Leisingera</taxon>
    </lineage>
</organism>
<dbReference type="CDD" id="cd01029">
    <property type="entry name" value="TOPRIM_primases"/>
    <property type="match status" value="1"/>
</dbReference>
<evidence type="ECO:0000313" key="3">
    <source>
        <dbReference type="EMBL" id="MBY6139323.1"/>
    </source>
</evidence>
<dbReference type="EMBL" id="JAHVJA010000002">
    <property type="protein sequence ID" value="MBY6139323.1"/>
    <property type="molecule type" value="Genomic_DNA"/>
</dbReference>
<name>A0ABS7NDN7_9RHOB</name>
<dbReference type="InterPro" id="IPR055570">
    <property type="entry name" value="DUF7146"/>
</dbReference>